<dbReference type="InterPro" id="IPR032816">
    <property type="entry name" value="VTT_dom"/>
</dbReference>
<feature type="transmembrane region" description="Helical" evidence="1">
    <location>
        <begin position="39"/>
        <end position="61"/>
    </location>
</feature>
<sequence>MHKKSIFVIIFVGVLLALSFWLSELLAENDVVKELVFGYGYAGMFLISIISGFNIVIPVPAITFLPVFTGAGLGFWSSIIIITAGMTIGDGLGYIIGRTGNRLARDKNKIKRYIKEIMNTKKKYNLGVVTLLFIYAAFIPAPNEVIIIPLGFMGYRFKHIFPVVLAGNLVFNTLSAFGVTNLFKII</sequence>
<gene>
    <name evidence="3" type="ORF">COV29_02405</name>
</gene>
<feature type="transmembrane region" description="Helical" evidence="1">
    <location>
        <begin position="161"/>
        <end position="183"/>
    </location>
</feature>
<feature type="transmembrane region" description="Helical" evidence="1">
    <location>
        <begin position="6"/>
        <end position="27"/>
    </location>
</feature>
<accession>A0A2J0Q7P5</accession>
<dbReference type="AlphaFoldDB" id="A0A2J0Q7P5"/>
<feature type="domain" description="VTT" evidence="2">
    <location>
        <begin position="63"/>
        <end position="177"/>
    </location>
</feature>
<keyword evidence="1" id="KW-0812">Transmembrane</keyword>
<evidence type="ECO:0000313" key="3">
    <source>
        <dbReference type="EMBL" id="PJE51101.1"/>
    </source>
</evidence>
<proteinExistence type="predicted"/>
<name>A0A2J0Q7P5_9BACT</name>
<evidence type="ECO:0000313" key="4">
    <source>
        <dbReference type="Proteomes" id="UP000228496"/>
    </source>
</evidence>
<protein>
    <recommendedName>
        <fullName evidence="2">VTT domain-containing protein</fullName>
    </recommendedName>
</protein>
<evidence type="ECO:0000259" key="2">
    <source>
        <dbReference type="Pfam" id="PF09335"/>
    </source>
</evidence>
<dbReference type="Pfam" id="PF09335">
    <property type="entry name" value="VTT_dom"/>
    <property type="match status" value="1"/>
</dbReference>
<feature type="transmembrane region" description="Helical" evidence="1">
    <location>
        <begin position="124"/>
        <end position="141"/>
    </location>
</feature>
<dbReference type="InterPro" id="IPR051311">
    <property type="entry name" value="DedA_domain"/>
</dbReference>
<organism evidence="3 4">
    <name type="scientific">Candidatus Yanofskybacteria bacterium CG10_big_fil_rev_8_21_14_0_10_36_16</name>
    <dbReference type="NCBI Taxonomy" id="1975096"/>
    <lineage>
        <taxon>Bacteria</taxon>
        <taxon>Candidatus Yanofskyibacteriota</taxon>
    </lineage>
</organism>
<keyword evidence="1" id="KW-1133">Transmembrane helix</keyword>
<evidence type="ECO:0000256" key="1">
    <source>
        <dbReference type="SAM" id="Phobius"/>
    </source>
</evidence>
<dbReference type="Proteomes" id="UP000228496">
    <property type="component" value="Unassembled WGS sequence"/>
</dbReference>
<keyword evidence="1" id="KW-0472">Membrane</keyword>
<feature type="transmembrane region" description="Helical" evidence="1">
    <location>
        <begin position="73"/>
        <end position="97"/>
    </location>
</feature>
<dbReference type="PANTHER" id="PTHR42709">
    <property type="entry name" value="ALKALINE PHOSPHATASE LIKE PROTEIN"/>
    <property type="match status" value="1"/>
</dbReference>
<dbReference type="EMBL" id="PCXQ01000004">
    <property type="protein sequence ID" value="PJE51101.1"/>
    <property type="molecule type" value="Genomic_DNA"/>
</dbReference>
<reference evidence="3 4" key="1">
    <citation type="submission" date="2017-09" db="EMBL/GenBank/DDBJ databases">
        <title>Depth-based differentiation of microbial function through sediment-hosted aquifers and enrichment of novel symbionts in the deep terrestrial subsurface.</title>
        <authorList>
            <person name="Probst A.J."/>
            <person name="Ladd B."/>
            <person name="Jarett J.K."/>
            <person name="Geller-Mcgrath D.E."/>
            <person name="Sieber C.M."/>
            <person name="Emerson J.B."/>
            <person name="Anantharaman K."/>
            <person name="Thomas B.C."/>
            <person name="Malmstrom R."/>
            <person name="Stieglmeier M."/>
            <person name="Klingl A."/>
            <person name="Woyke T."/>
            <person name="Ryan C.M."/>
            <person name="Banfield J.F."/>
        </authorList>
    </citation>
    <scope>NUCLEOTIDE SEQUENCE [LARGE SCALE GENOMIC DNA]</scope>
    <source>
        <strain evidence="3">CG10_big_fil_rev_8_21_14_0_10_36_16</strain>
    </source>
</reference>
<comment type="caution">
    <text evidence="3">The sequence shown here is derived from an EMBL/GenBank/DDBJ whole genome shotgun (WGS) entry which is preliminary data.</text>
</comment>